<reference evidence="1 2" key="1">
    <citation type="submission" date="2015-12" db="EMBL/GenBank/DDBJ databases">
        <title>Genome sequence of Oceanibaculum pacificum MCCC 1A02656.</title>
        <authorList>
            <person name="Lu L."/>
            <person name="Lai Q."/>
            <person name="Shao Z."/>
            <person name="Qian P."/>
        </authorList>
    </citation>
    <scope>NUCLEOTIDE SEQUENCE [LARGE SCALE GENOMIC DNA]</scope>
    <source>
        <strain evidence="1 2">MCCC 1A02656</strain>
    </source>
</reference>
<proteinExistence type="predicted"/>
<organism evidence="1 2">
    <name type="scientific">Oceanibaculum pacificum</name>
    <dbReference type="NCBI Taxonomy" id="580166"/>
    <lineage>
        <taxon>Bacteria</taxon>
        <taxon>Pseudomonadati</taxon>
        <taxon>Pseudomonadota</taxon>
        <taxon>Alphaproteobacteria</taxon>
        <taxon>Rhodospirillales</taxon>
        <taxon>Oceanibaculaceae</taxon>
        <taxon>Oceanibaculum</taxon>
    </lineage>
</organism>
<dbReference type="Gene3D" id="3.30.40.220">
    <property type="match status" value="1"/>
</dbReference>
<comment type="caution">
    <text evidence="1">The sequence shown here is derived from an EMBL/GenBank/DDBJ whole genome shotgun (WGS) entry which is preliminary data.</text>
</comment>
<dbReference type="STRING" id="580166.AUP43_16415"/>
<keyword evidence="2" id="KW-1185">Reference proteome</keyword>
<evidence type="ECO:0000313" key="2">
    <source>
        <dbReference type="Proteomes" id="UP000076400"/>
    </source>
</evidence>
<dbReference type="EMBL" id="LPXN01000025">
    <property type="protein sequence ID" value="KZD12416.1"/>
    <property type="molecule type" value="Genomic_DNA"/>
</dbReference>
<gene>
    <name evidence="1" type="ORF">AUP43_16415</name>
</gene>
<dbReference type="OrthoDB" id="8456435at2"/>
<dbReference type="RefSeq" id="WP_067552368.1">
    <property type="nucleotide sequence ID" value="NZ_LPXN01000025.1"/>
</dbReference>
<protein>
    <submittedName>
        <fullName evidence="1">Uncharacterized protein</fullName>
    </submittedName>
</protein>
<evidence type="ECO:0000313" key="1">
    <source>
        <dbReference type="EMBL" id="KZD12416.1"/>
    </source>
</evidence>
<dbReference type="AlphaFoldDB" id="A0A154WFZ7"/>
<dbReference type="Proteomes" id="UP000076400">
    <property type="component" value="Unassembled WGS sequence"/>
</dbReference>
<sequence length="213" mass="23017">MSLTPTGHPTRDQIAATLAPMIRDTPLAPAAQAAGHDRAFAIRSLTKALLDCWNGARGRQEKVPFALTPRLYLQLIEQSGLRCAITDMPFSAVRLSGARKRLFAPSLDRIDPKRGYVAGNVRFTSVWANLARNDAEDDGIMAIMGLSIARRAGARLTAVQTAQIDDIIVCNAPWSVDPACGSGGLFQLHQLPEPAPKTQVLLFAPPRARKRAA</sequence>
<accession>A0A154WFZ7</accession>
<name>A0A154WFZ7_9PROT</name>